<dbReference type="PANTHER" id="PTHR35561:SF1">
    <property type="entry name" value="RNA 2',3'-CYCLIC PHOSPHODIESTERASE"/>
    <property type="match status" value="1"/>
</dbReference>
<dbReference type="AlphaFoldDB" id="A0A6G4WW51"/>
<gene>
    <name evidence="4" type="primary">thpR</name>
    <name evidence="4" type="ORF">G5C65_12885</name>
</gene>
<comment type="catalytic activity">
    <reaction evidence="2">
        <text>a 3'-end 2',3'-cyclophospho-ribonucleotide-RNA + H2O = a 3'-end 2'-phospho-ribonucleotide-RNA + H(+)</text>
        <dbReference type="Rhea" id="RHEA:11828"/>
        <dbReference type="Rhea" id="RHEA-COMP:10464"/>
        <dbReference type="Rhea" id="RHEA-COMP:17353"/>
        <dbReference type="ChEBI" id="CHEBI:15377"/>
        <dbReference type="ChEBI" id="CHEBI:15378"/>
        <dbReference type="ChEBI" id="CHEBI:83064"/>
        <dbReference type="ChEBI" id="CHEBI:173113"/>
        <dbReference type="EC" id="3.1.4.58"/>
    </reaction>
</comment>
<evidence type="ECO:0000256" key="2">
    <source>
        <dbReference type="HAMAP-Rule" id="MF_01940"/>
    </source>
</evidence>
<feature type="active site" description="Proton acceptor" evidence="2">
    <location>
        <position position="128"/>
    </location>
</feature>
<name>A0A6G4WW51_9ACTN</name>
<comment type="caution">
    <text evidence="4">The sequence shown here is derived from an EMBL/GenBank/DDBJ whole genome shotgun (WGS) entry which is preliminary data.</text>
</comment>
<keyword evidence="5" id="KW-1185">Reference proteome</keyword>
<sequence>MRLFAAVLPPPAATAELARAAQGLHALPGAERLRWTERAGWHLTLAFYGETDEAADGELRARLARAARRARPFALRLAGGGRFGDRALWAGLGEGSEREPLRRLAAASAAAGRRAGLGAEDPSRFRAHLTLARTSPARPVDLRPYAAALDGFTGEPWTVTELALVRSHAPAPGVPGARPRYETVDSWPLGPEPRPS</sequence>
<protein>
    <recommendedName>
        <fullName evidence="2">RNA 2',3'-cyclic phosphodiesterase</fullName>
        <shortName evidence="2">RNA 2',3'-CPDase</shortName>
        <ecNumber evidence="2">3.1.4.58</ecNumber>
    </recommendedName>
</protein>
<evidence type="ECO:0000256" key="1">
    <source>
        <dbReference type="ARBA" id="ARBA00022801"/>
    </source>
</evidence>
<proteinExistence type="inferred from homology"/>
<comment type="similarity">
    <text evidence="2">Belongs to the 2H phosphoesterase superfamily. ThpR family.</text>
</comment>
<dbReference type="HAMAP" id="MF_01940">
    <property type="entry name" value="RNA_CPDase"/>
    <property type="match status" value="1"/>
</dbReference>
<keyword evidence="1 2" id="KW-0378">Hydrolase</keyword>
<feature type="active site" description="Proton donor" evidence="2">
    <location>
        <position position="42"/>
    </location>
</feature>
<organism evidence="4 5">
    <name type="scientific">Streptomyces boncukensis</name>
    <dbReference type="NCBI Taxonomy" id="2711219"/>
    <lineage>
        <taxon>Bacteria</taxon>
        <taxon>Bacillati</taxon>
        <taxon>Actinomycetota</taxon>
        <taxon>Actinomycetes</taxon>
        <taxon>Kitasatosporales</taxon>
        <taxon>Streptomycetaceae</taxon>
        <taxon>Streptomyces</taxon>
    </lineage>
</organism>
<dbReference type="InterPro" id="IPR009097">
    <property type="entry name" value="Cyclic_Pdiesterase"/>
</dbReference>
<dbReference type="RefSeq" id="WP_165298927.1">
    <property type="nucleotide sequence ID" value="NZ_JAAKZZ010000104.1"/>
</dbReference>
<dbReference type="InterPro" id="IPR004175">
    <property type="entry name" value="RNA_CPDase"/>
</dbReference>
<evidence type="ECO:0000256" key="3">
    <source>
        <dbReference type="SAM" id="MobiDB-lite"/>
    </source>
</evidence>
<feature type="short sequence motif" description="HXTX 2" evidence="2">
    <location>
        <begin position="128"/>
        <end position="131"/>
    </location>
</feature>
<evidence type="ECO:0000313" key="5">
    <source>
        <dbReference type="Proteomes" id="UP000477722"/>
    </source>
</evidence>
<dbReference type="PANTHER" id="PTHR35561">
    <property type="entry name" value="RNA 2',3'-CYCLIC PHOSPHODIESTERASE"/>
    <property type="match status" value="1"/>
</dbReference>
<dbReference type="SUPFAM" id="SSF55144">
    <property type="entry name" value="LigT-like"/>
    <property type="match status" value="1"/>
</dbReference>
<accession>A0A6G4WW51</accession>
<reference evidence="4 5" key="1">
    <citation type="submission" date="2020-02" db="EMBL/GenBank/DDBJ databases">
        <title>Whole-genome analyses of novel actinobacteria.</title>
        <authorList>
            <person name="Sahin N."/>
            <person name="Tatar D."/>
        </authorList>
    </citation>
    <scope>NUCLEOTIDE SEQUENCE [LARGE SCALE GENOMIC DNA]</scope>
    <source>
        <strain evidence="4 5">SB3404</strain>
    </source>
</reference>
<dbReference type="GO" id="GO:0008664">
    <property type="term" value="F:RNA 2',3'-cyclic 3'-phosphodiesterase activity"/>
    <property type="evidence" value="ECO:0007669"/>
    <property type="project" value="UniProtKB-EC"/>
</dbReference>
<dbReference type="EMBL" id="JAAKZZ010000104">
    <property type="protein sequence ID" value="NGO69233.1"/>
    <property type="molecule type" value="Genomic_DNA"/>
</dbReference>
<comment type="function">
    <text evidence="2">Hydrolyzes RNA 2',3'-cyclic phosphodiester to an RNA 2'-phosphomonoester.</text>
</comment>
<dbReference type="EC" id="3.1.4.58" evidence="2"/>
<dbReference type="Pfam" id="PF13563">
    <property type="entry name" value="2_5_RNA_ligase2"/>
    <property type="match status" value="1"/>
</dbReference>
<dbReference type="GO" id="GO:0004113">
    <property type="term" value="F:2',3'-cyclic-nucleotide 3'-phosphodiesterase activity"/>
    <property type="evidence" value="ECO:0007669"/>
    <property type="project" value="InterPro"/>
</dbReference>
<feature type="short sequence motif" description="HXTX 1" evidence="2">
    <location>
        <begin position="42"/>
        <end position="45"/>
    </location>
</feature>
<feature type="region of interest" description="Disordered" evidence="3">
    <location>
        <begin position="168"/>
        <end position="196"/>
    </location>
</feature>
<dbReference type="Gene3D" id="3.90.1140.10">
    <property type="entry name" value="Cyclic phosphodiesterase"/>
    <property type="match status" value="1"/>
</dbReference>
<dbReference type="Proteomes" id="UP000477722">
    <property type="component" value="Unassembled WGS sequence"/>
</dbReference>
<dbReference type="NCBIfam" id="TIGR02258">
    <property type="entry name" value="2_5_ligase"/>
    <property type="match status" value="1"/>
</dbReference>
<evidence type="ECO:0000313" key="4">
    <source>
        <dbReference type="EMBL" id="NGO69233.1"/>
    </source>
</evidence>
<feature type="compositionally biased region" description="Low complexity" evidence="3">
    <location>
        <begin position="169"/>
        <end position="178"/>
    </location>
</feature>